<feature type="transmembrane region" description="Helical" evidence="6">
    <location>
        <begin position="303"/>
        <end position="325"/>
    </location>
</feature>
<dbReference type="Proteomes" id="UP001162780">
    <property type="component" value="Chromosome"/>
</dbReference>
<keyword evidence="9" id="KW-1185">Reference proteome</keyword>
<dbReference type="EMBL" id="CP113517">
    <property type="protein sequence ID" value="WAR43751.1"/>
    <property type="molecule type" value="Genomic_DNA"/>
</dbReference>
<feature type="transmembrane region" description="Helical" evidence="6">
    <location>
        <begin position="818"/>
        <end position="835"/>
    </location>
</feature>
<keyword evidence="4 6" id="KW-1133">Transmembrane helix</keyword>
<gene>
    <name evidence="8" type="ORF">NM686_015375</name>
</gene>
<dbReference type="NCBIfam" id="TIGR03480">
    <property type="entry name" value="HpnN"/>
    <property type="match status" value="1"/>
</dbReference>
<name>A0ABY7GHM5_9GAMM</name>
<dbReference type="InterPro" id="IPR017841">
    <property type="entry name" value="Hopanoid_biosynth_HpnN"/>
</dbReference>
<keyword evidence="2" id="KW-1003">Cell membrane</keyword>
<feature type="transmembrane region" description="Helical" evidence="6">
    <location>
        <begin position="776"/>
        <end position="798"/>
    </location>
</feature>
<keyword evidence="3 6" id="KW-0812">Transmembrane</keyword>
<dbReference type="Gene3D" id="1.20.1640.10">
    <property type="entry name" value="Multidrug efflux transporter AcrB transmembrane domain"/>
    <property type="match status" value="2"/>
</dbReference>
<proteinExistence type="predicted"/>
<reference evidence="8" key="1">
    <citation type="submission" date="2022-11" db="EMBL/GenBank/DDBJ databases">
        <title>Methylomonas rapida sp. nov., Carotenoid-Producing Obligate Methanotrophs with High Growth Characteristics and Biotechnological Potential.</title>
        <authorList>
            <person name="Tikhonova E.N."/>
            <person name="Suleimanov R.Z."/>
            <person name="Miroshnikov K."/>
            <person name="Oshkin I.Y."/>
            <person name="Belova S.E."/>
            <person name="Danilova O.V."/>
            <person name="Ashikhmin A."/>
            <person name="Konopkin A."/>
            <person name="But S.Y."/>
            <person name="Khmelenina V.N."/>
            <person name="Kuznetsov N."/>
            <person name="Pimenov N.V."/>
            <person name="Dedysh S.N."/>
        </authorList>
    </citation>
    <scope>NUCLEOTIDE SEQUENCE</scope>
    <source>
        <strain evidence="8">MP1</strain>
    </source>
</reference>
<dbReference type="InterPro" id="IPR004869">
    <property type="entry name" value="MMPL_dom"/>
</dbReference>
<organism evidence="8 9">
    <name type="scientific">Methylomonas rapida</name>
    <dbReference type="NCBI Taxonomy" id="2963939"/>
    <lineage>
        <taxon>Bacteria</taxon>
        <taxon>Pseudomonadati</taxon>
        <taxon>Pseudomonadota</taxon>
        <taxon>Gammaproteobacteria</taxon>
        <taxon>Methylococcales</taxon>
        <taxon>Methylococcaceae</taxon>
        <taxon>Methylomonas</taxon>
    </lineage>
</organism>
<feature type="transmembrane region" description="Helical" evidence="6">
    <location>
        <begin position="407"/>
        <end position="431"/>
    </location>
</feature>
<comment type="subcellular location">
    <subcellularLocation>
        <location evidence="1">Cell membrane</location>
        <topology evidence="1">Multi-pass membrane protein</topology>
    </subcellularLocation>
</comment>
<feature type="transmembrane region" description="Helical" evidence="6">
    <location>
        <begin position="841"/>
        <end position="863"/>
    </location>
</feature>
<sequence>MSKIITSISQRGLHFLFVLPLRFPWQILLLFLVVSGVSVQYISQHLGINNNTAELLSQDLPFQQVRLKLDKEFPFDAAAILVVVESAVPEQTARAADYINQRLQAQTDLFESSYMPDDNPFFRQQGFLYLSLDDLEQLSNKLIDAQPFIGYLSKHYHFAGLIEIITLALEGQEQELTMSLDPLLKAIDEAMVAVKAGQTHYVSWQSLLAEANFGRDQTRRLVIAKPHLNFNQLMPAQAAMAHLRGLSDEVAARYPGVKLSFTGEVPLEHEELETVMQGMVISSVVSLLLVLGALWLGYRSWRLLSVTFIVLIIGLILTTAFATVAVGHLNLISVAFATLYIGLGVDYATHFCLRYKECRRHDMPEDQALLSTLQTIGMPLFLCAFTTAIGFFAFIPTDFKGVSELGLIGGVGIFIGLIVSLTLLPALLKLLPLRRLRNNERPLFPAWAYALPFRYAGAIRIGAVLLAIGACFTLTQLTFDSNPINLRDQSTQSVIAFKKLLQSKIDSPFSTSALTDSLSHADQLAAEFAKLPSVHETITLSSLVAEQQEEKLEIIDNLNLIMPAQLDRFEQLLEPSDVRAALLKLADTLQTTAGQPSPVAASALLNQLHNDTRAFIEYADQQPNSLEIYARLQQSLFELMPHTMLQIRDGLSAKPFGIDDLPDYVRKQWVSPQGVYRVLVAPEQDLNNPEHLKTFVNDMLNTYPEVFGLPIGDVKSGEAVVEAFIEAFSSALLAIILLLLLQTRSLKTTLLIITPLLLAALLTAATNVLLKNPFNFANIIVLPLLLGVGVDSGIHIVYRLLHLHDEEDALLQSSSARGVFYSALTTLCSFSSLAFNSHAGTASMGLLLSIGISLMLICSLLVLPAMVHQKAKPPETGAS</sequence>
<evidence type="ECO:0000313" key="9">
    <source>
        <dbReference type="Proteomes" id="UP001162780"/>
    </source>
</evidence>
<dbReference type="SUPFAM" id="SSF82866">
    <property type="entry name" value="Multidrug efflux transporter AcrB transmembrane domain"/>
    <property type="match status" value="2"/>
</dbReference>
<evidence type="ECO:0000256" key="4">
    <source>
        <dbReference type="ARBA" id="ARBA00022989"/>
    </source>
</evidence>
<feature type="transmembrane region" description="Helical" evidence="6">
    <location>
        <begin position="748"/>
        <end position="770"/>
    </location>
</feature>
<feature type="domain" description="SSD" evidence="7">
    <location>
        <begin position="309"/>
        <end position="430"/>
    </location>
</feature>
<protein>
    <submittedName>
        <fullName evidence="8">MMPL family transporter</fullName>
    </submittedName>
</protein>
<feature type="transmembrane region" description="Helical" evidence="6">
    <location>
        <begin position="275"/>
        <end position="296"/>
    </location>
</feature>
<evidence type="ECO:0000256" key="6">
    <source>
        <dbReference type="SAM" id="Phobius"/>
    </source>
</evidence>
<dbReference type="Pfam" id="PF03176">
    <property type="entry name" value="MMPL"/>
    <property type="match status" value="2"/>
</dbReference>
<evidence type="ECO:0000256" key="2">
    <source>
        <dbReference type="ARBA" id="ARBA00022475"/>
    </source>
</evidence>
<dbReference type="PANTHER" id="PTHR33406:SF13">
    <property type="entry name" value="MEMBRANE PROTEIN YDFJ"/>
    <property type="match status" value="1"/>
</dbReference>
<keyword evidence="5 6" id="KW-0472">Membrane</keyword>
<feature type="transmembrane region" description="Helical" evidence="6">
    <location>
        <begin position="12"/>
        <end position="34"/>
    </location>
</feature>
<dbReference type="InterPro" id="IPR050545">
    <property type="entry name" value="Mycobact_MmpL"/>
</dbReference>
<dbReference type="PROSITE" id="PS50156">
    <property type="entry name" value="SSD"/>
    <property type="match status" value="1"/>
</dbReference>
<evidence type="ECO:0000256" key="1">
    <source>
        <dbReference type="ARBA" id="ARBA00004651"/>
    </source>
</evidence>
<dbReference type="InterPro" id="IPR000731">
    <property type="entry name" value="SSD"/>
</dbReference>
<feature type="transmembrane region" description="Helical" evidence="6">
    <location>
        <begin position="331"/>
        <end position="353"/>
    </location>
</feature>
<dbReference type="RefSeq" id="WP_255188737.1">
    <property type="nucleotide sequence ID" value="NZ_CP113517.1"/>
</dbReference>
<dbReference type="PANTHER" id="PTHR33406">
    <property type="entry name" value="MEMBRANE PROTEIN MJ1562-RELATED"/>
    <property type="match status" value="1"/>
</dbReference>
<feature type="transmembrane region" description="Helical" evidence="6">
    <location>
        <begin position="723"/>
        <end position="741"/>
    </location>
</feature>
<evidence type="ECO:0000256" key="5">
    <source>
        <dbReference type="ARBA" id="ARBA00023136"/>
    </source>
</evidence>
<feature type="transmembrane region" description="Helical" evidence="6">
    <location>
        <begin position="452"/>
        <end position="475"/>
    </location>
</feature>
<accession>A0ABY7GHM5</accession>
<evidence type="ECO:0000259" key="7">
    <source>
        <dbReference type="PROSITE" id="PS50156"/>
    </source>
</evidence>
<evidence type="ECO:0000256" key="3">
    <source>
        <dbReference type="ARBA" id="ARBA00022692"/>
    </source>
</evidence>
<evidence type="ECO:0000313" key="8">
    <source>
        <dbReference type="EMBL" id="WAR43751.1"/>
    </source>
</evidence>
<feature type="transmembrane region" description="Helical" evidence="6">
    <location>
        <begin position="373"/>
        <end position="395"/>
    </location>
</feature>